<protein>
    <submittedName>
        <fullName evidence="1">Uncharacterized protein</fullName>
    </submittedName>
</protein>
<comment type="caution">
    <text evidence="1">The sequence shown here is derived from an EMBL/GenBank/DDBJ whole genome shotgun (WGS) entry which is preliminary data.</text>
</comment>
<sequence length="161" mass="18163">MAVNTGWRPPLAQHERVWLDDFKPLGETRNWQLKTPRQPLEDAYFRENWLEYMRAPYEGEERLRGRFGCSADGRALIACEDALLIIPMAQIALFKVRRVLPAKGRGGSTLMACCATGYEDCPVKEVTIAEGEKADDLNDLVAQMAARTGIAFELTAYDYDC</sequence>
<gene>
    <name evidence="1" type="ORF">Aam_010_045</name>
</gene>
<accession>A0A0D6PB36</accession>
<keyword evidence="2" id="KW-1185">Reference proteome</keyword>
<dbReference type="EMBL" id="BANC01000010">
    <property type="protein sequence ID" value="GAN78867.1"/>
    <property type="molecule type" value="Genomic_DNA"/>
</dbReference>
<dbReference type="AlphaFoldDB" id="A0A0D6PB36"/>
<organism evidence="1 2">
    <name type="scientific">Acidocella aminolytica 101 = DSM 11237</name>
    <dbReference type="NCBI Taxonomy" id="1120923"/>
    <lineage>
        <taxon>Bacteria</taxon>
        <taxon>Pseudomonadati</taxon>
        <taxon>Pseudomonadota</taxon>
        <taxon>Alphaproteobacteria</taxon>
        <taxon>Acetobacterales</taxon>
        <taxon>Acidocellaceae</taxon>
        <taxon>Acidocella</taxon>
    </lineage>
</organism>
<proteinExistence type="predicted"/>
<dbReference type="STRING" id="1120923.SAMN02746095_02321"/>
<dbReference type="Proteomes" id="UP000032668">
    <property type="component" value="Unassembled WGS sequence"/>
</dbReference>
<name>A0A0D6PB36_9PROT</name>
<evidence type="ECO:0000313" key="1">
    <source>
        <dbReference type="EMBL" id="GAN78867.1"/>
    </source>
</evidence>
<evidence type="ECO:0000313" key="2">
    <source>
        <dbReference type="Proteomes" id="UP000032668"/>
    </source>
</evidence>
<reference evidence="1 2" key="1">
    <citation type="submission" date="2012-11" db="EMBL/GenBank/DDBJ databases">
        <title>Whole genome sequence of Acidocella aminolytica 101 = DSM 11237.</title>
        <authorList>
            <person name="Azuma Y."/>
            <person name="Higashiura N."/>
            <person name="Hirakawa H."/>
            <person name="Matsushita K."/>
        </authorList>
    </citation>
    <scope>NUCLEOTIDE SEQUENCE [LARGE SCALE GENOMIC DNA]</scope>
    <source>
        <strain evidence="2">101 / DSM 11237</strain>
    </source>
</reference>